<protein>
    <recommendedName>
        <fullName evidence="4">Serpin domain-containing protein</fullName>
    </recommendedName>
</protein>
<feature type="signal peptide" evidence="3">
    <location>
        <begin position="1"/>
        <end position="20"/>
    </location>
</feature>
<keyword evidence="6" id="KW-1185">Reference proteome</keyword>
<feature type="chain" id="PRO_5042991001" description="Serpin domain-containing protein" evidence="3">
    <location>
        <begin position="21"/>
        <end position="406"/>
    </location>
</feature>
<dbReference type="Gene3D" id="3.30.497.10">
    <property type="entry name" value="Antithrombin, subunit I, domain 2"/>
    <property type="match status" value="1"/>
</dbReference>
<dbReference type="Proteomes" id="UP001347796">
    <property type="component" value="Unassembled WGS sequence"/>
</dbReference>
<evidence type="ECO:0000256" key="3">
    <source>
        <dbReference type="SAM" id="SignalP"/>
    </source>
</evidence>
<dbReference type="EMBL" id="JAZGQO010000018">
    <property type="protein sequence ID" value="KAK6167795.1"/>
    <property type="molecule type" value="Genomic_DNA"/>
</dbReference>
<dbReference type="InterPro" id="IPR042185">
    <property type="entry name" value="Serpin_sf_2"/>
</dbReference>
<evidence type="ECO:0000313" key="6">
    <source>
        <dbReference type="Proteomes" id="UP001347796"/>
    </source>
</evidence>
<dbReference type="Pfam" id="PF00079">
    <property type="entry name" value="Serpin"/>
    <property type="match status" value="1"/>
</dbReference>
<accession>A0AAN8J4C6</accession>
<name>A0AAN8J4C6_PATCE</name>
<dbReference type="CDD" id="cd00172">
    <property type="entry name" value="serpin"/>
    <property type="match status" value="1"/>
</dbReference>
<dbReference type="PANTHER" id="PTHR11461:SF211">
    <property type="entry name" value="GH10112P-RELATED"/>
    <property type="match status" value="1"/>
</dbReference>
<sequence length="406" mass="44967">MKMLLVLGLAVLALSYEVNGGVNRRALSNTQMMQQLSTATSKFSFDLYNKFTPTNKNLIISPFSVFTALAMTSLGSKGQTTDEIYKALNIESLGDDVHHAFQYYTSLLQGLTNVTLNNANGMFVRPGTQLLSDFSNKMKTYYDAKAQEFDFSNPKGPEAPINDWVSKQTAGMIKDFLAPGSIDGSTVMWLINAIYFQGTWKSVFDERLTRKQKFHIDSTTSVDVDMMSVHEQMFNYKRLGNLKTTVMELPYVGDRYSMFILLPDAIEGLAALESGLDAQALDSAIQNLHHRDFFNLAMPKIKIENKLKLKNSLNDLGIQKIFDPSSADLSGMTGNSGLFVGEAIQQAVIEVNERGTKAAAVTGFGVVATAIIMSQPMTINHPYMFVLRDNVAGVNLFQGRYTDPRA</sequence>
<gene>
    <name evidence="5" type="ORF">SNE40_021739</name>
</gene>
<dbReference type="Gene3D" id="2.30.39.10">
    <property type="entry name" value="Alpha-1-antitrypsin, domain 1"/>
    <property type="match status" value="1"/>
</dbReference>
<dbReference type="InterPro" id="IPR036186">
    <property type="entry name" value="Serpin_sf"/>
</dbReference>
<proteinExistence type="inferred from homology"/>
<evidence type="ECO:0000256" key="1">
    <source>
        <dbReference type="ARBA" id="ARBA00009500"/>
    </source>
</evidence>
<organism evidence="5 6">
    <name type="scientific">Patella caerulea</name>
    <name type="common">Rayed Mediterranean limpet</name>
    <dbReference type="NCBI Taxonomy" id="87958"/>
    <lineage>
        <taxon>Eukaryota</taxon>
        <taxon>Metazoa</taxon>
        <taxon>Spiralia</taxon>
        <taxon>Lophotrochozoa</taxon>
        <taxon>Mollusca</taxon>
        <taxon>Gastropoda</taxon>
        <taxon>Patellogastropoda</taxon>
        <taxon>Patelloidea</taxon>
        <taxon>Patellidae</taxon>
        <taxon>Patella</taxon>
    </lineage>
</organism>
<comment type="caution">
    <text evidence="5">The sequence shown here is derived from an EMBL/GenBank/DDBJ whole genome shotgun (WGS) entry which is preliminary data.</text>
</comment>
<evidence type="ECO:0000256" key="2">
    <source>
        <dbReference type="RuleBase" id="RU000411"/>
    </source>
</evidence>
<evidence type="ECO:0000259" key="4">
    <source>
        <dbReference type="SMART" id="SM00093"/>
    </source>
</evidence>
<dbReference type="GO" id="GO:0004867">
    <property type="term" value="F:serine-type endopeptidase inhibitor activity"/>
    <property type="evidence" value="ECO:0007669"/>
    <property type="project" value="InterPro"/>
</dbReference>
<dbReference type="InterPro" id="IPR000215">
    <property type="entry name" value="Serpin_fam"/>
</dbReference>
<dbReference type="SUPFAM" id="SSF56574">
    <property type="entry name" value="Serpins"/>
    <property type="match status" value="1"/>
</dbReference>
<dbReference type="SMART" id="SM00093">
    <property type="entry name" value="SERPIN"/>
    <property type="match status" value="1"/>
</dbReference>
<comment type="similarity">
    <text evidence="1 2">Belongs to the serpin family.</text>
</comment>
<dbReference type="GO" id="GO:0005615">
    <property type="term" value="C:extracellular space"/>
    <property type="evidence" value="ECO:0007669"/>
    <property type="project" value="InterPro"/>
</dbReference>
<keyword evidence="3" id="KW-0732">Signal</keyword>
<feature type="domain" description="Serpin" evidence="4">
    <location>
        <begin position="45"/>
        <end position="404"/>
    </location>
</feature>
<dbReference type="AlphaFoldDB" id="A0AAN8J4C6"/>
<reference evidence="5 6" key="1">
    <citation type="submission" date="2024-01" db="EMBL/GenBank/DDBJ databases">
        <title>The genome of the rayed Mediterranean limpet Patella caerulea (Linnaeus, 1758).</title>
        <authorList>
            <person name="Anh-Thu Weber A."/>
            <person name="Halstead-Nussloch G."/>
        </authorList>
    </citation>
    <scope>NUCLEOTIDE SEQUENCE [LARGE SCALE GENOMIC DNA]</scope>
    <source>
        <strain evidence="5">AATW-2023a</strain>
        <tissue evidence="5">Whole specimen</tissue>
    </source>
</reference>
<evidence type="ECO:0000313" key="5">
    <source>
        <dbReference type="EMBL" id="KAK6167795.1"/>
    </source>
</evidence>
<dbReference type="PANTHER" id="PTHR11461">
    <property type="entry name" value="SERINE PROTEASE INHIBITOR, SERPIN"/>
    <property type="match status" value="1"/>
</dbReference>
<dbReference type="InterPro" id="IPR042178">
    <property type="entry name" value="Serpin_sf_1"/>
</dbReference>
<dbReference type="InterPro" id="IPR023796">
    <property type="entry name" value="Serpin_dom"/>
</dbReference>